<organism evidence="1 2">
    <name type="scientific">Gymnopus androsaceus JB14</name>
    <dbReference type="NCBI Taxonomy" id="1447944"/>
    <lineage>
        <taxon>Eukaryota</taxon>
        <taxon>Fungi</taxon>
        <taxon>Dikarya</taxon>
        <taxon>Basidiomycota</taxon>
        <taxon>Agaricomycotina</taxon>
        <taxon>Agaricomycetes</taxon>
        <taxon>Agaricomycetidae</taxon>
        <taxon>Agaricales</taxon>
        <taxon>Marasmiineae</taxon>
        <taxon>Omphalotaceae</taxon>
        <taxon>Gymnopus</taxon>
    </lineage>
</organism>
<keyword evidence="2" id="KW-1185">Reference proteome</keyword>
<protein>
    <submittedName>
        <fullName evidence="1">Uncharacterized protein</fullName>
    </submittedName>
</protein>
<dbReference type="Proteomes" id="UP000799118">
    <property type="component" value="Unassembled WGS sequence"/>
</dbReference>
<name>A0A6A4H5Y9_9AGAR</name>
<dbReference type="OrthoDB" id="3055273at2759"/>
<gene>
    <name evidence="1" type="ORF">BT96DRAFT_1023393</name>
</gene>
<accession>A0A6A4H5Y9</accession>
<sequence>MSNIYEQMLKALNLPTRVILSHNSGLRLYQDLALDPELSDALPLPNPQYLHIHAYVYKVAHMSGAAGYIDYIFRKMEDIDVLAEDGTSVDALKGTLLLFLA</sequence>
<dbReference type="AlphaFoldDB" id="A0A6A4H5Y9"/>
<proteinExistence type="predicted"/>
<dbReference type="EMBL" id="ML769588">
    <property type="protein sequence ID" value="KAE9392764.1"/>
    <property type="molecule type" value="Genomic_DNA"/>
</dbReference>
<evidence type="ECO:0000313" key="2">
    <source>
        <dbReference type="Proteomes" id="UP000799118"/>
    </source>
</evidence>
<reference evidence="1" key="1">
    <citation type="journal article" date="2019" name="Environ. Microbiol.">
        <title>Fungal ecological strategies reflected in gene transcription - a case study of two litter decomposers.</title>
        <authorList>
            <person name="Barbi F."/>
            <person name="Kohler A."/>
            <person name="Barry K."/>
            <person name="Baskaran P."/>
            <person name="Daum C."/>
            <person name="Fauchery L."/>
            <person name="Ihrmark K."/>
            <person name="Kuo A."/>
            <person name="LaButti K."/>
            <person name="Lipzen A."/>
            <person name="Morin E."/>
            <person name="Grigoriev I.V."/>
            <person name="Henrissat B."/>
            <person name="Lindahl B."/>
            <person name="Martin F."/>
        </authorList>
    </citation>
    <scope>NUCLEOTIDE SEQUENCE</scope>
    <source>
        <strain evidence="1">JB14</strain>
    </source>
</reference>
<evidence type="ECO:0000313" key="1">
    <source>
        <dbReference type="EMBL" id="KAE9392764.1"/>
    </source>
</evidence>